<evidence type="ECO:0000256" key="2">
    <source>
        <dbReference type="ARBA" id="ARBA00022821"/>
    </source>
</evidence>
<proteinExistence type="predicted"/>
<name>A0A978US45_ZIZJJ</name>
<dbReference type="GO" id="GO:0006952">
    <property type="term" value="P:defense response"/>
    <property type="evidence" value="ECO:0007669"/>
    <property type="project" value="UniProtKB-KW"/>
</dbReference>
<comment type="caution">
    <text evidence="4">The sequence shown here is derived from an EMBL/GenBank/DDBJ whole genome shotgun (WGS) entry which is preliminary data.</text>
</comment>
<protein>
    <recommendedName>
        <fullName evidence="3">R13L1/DRL21-like LRR repeat region domain-containing protein</fullName>
    </recommendedName>
</protein>
<gene>
    <name evidence="4" type="ORF">FEM48_Zijuj09G0091700</name>
</gene>
<organism evidence="4 5">
    <name type="scientific">Ziziphus jujuba var. spinosa</name>
    <dbReference type="NCBI Taxonomy" id="714518"/>
    <lineage>
        <taxon>Eukaryota</taxon>
        <taxon>Viridiplantae</taxon>
        <taxon>Streptophyta</taxon>
        <taxon>Embryophyta</taxon>
        <taxon>Tracheophyta</taxon>
        <taxon>Spermatophyta</taxon>
        <taxon>Magnoliopsida</taxon>
        <taxon>eudicotyledons</taxon>
        <taxon>Gunneridae</taxon>
        <taxon>Pentapetalae</taxon>
        <taxon>rosids</taxon>
        <taxon>fabids</taxon>
        <taxon>Rosales</taxon>
        <taxon>Rhamnaceae</taxon>
        <taxon>Paliureae</taxon>
        <taxon>Ziziphus</taxon>
    </lineage>
</organism>
<dbReference type="InterPro" id="IPR056789">
    <property type="entry name" value="LRR_R13L1-DRL21"/>
</dbReference>
<sequence>MLSIQHLELRDCAATLVHSFQNLTTLTFLVIEKVGDLSSFPGAFPGNNPLLTYLDIKSCPQLCSLKSQCLGSLEISDSHGLMFLPEIGTNGFCRLQTLSIENCNDMTYLSMGLKNLTCLEHLIIMYCPSLVTLPQRLQHLVALQSLTIFGFSPKFMFLPEELQNLKGLRNLEIRSYPGLKALPEWIHKLISLRSLAISNCHKVAFLPEGIKCLTLLQHLSI</sequence>
<dbReference type="InterPro" id="IPR032675">
    <property type="entry name" value="LRR_dom_sf"/>
</dbReference>
<dbReference type="AlphaFoldDB" id="A0A978US45"/>
<dbReference type="SUPFAM" id="SSF52047">
    <property type="entry name" value="RNI-like"/>
    <property type="match status" value="1"/>
</dbReference>
<dbReference type="PANTHER" id="PTHR36766">
    <property type="entry name" value="PLANT BROAD-SPECTRUM MILDEW RESISTANCE PROTEIN RPW8"/>
    <property type="match status" value="1"/>
</dbReference>
<evidence type="ECO:0000256" key="1">
    <source>
        <dbReference type="ARBA" id="ARBA00022614"/>
    </source>
</evidence>
<dbReference type="Pfam" id="PF25019">
    <property type="entry name" value="LRR_R13L1-DRL21"/>
    <property type="match status" value="1"/>
</dbReference>
<feature type="domain" description="R13L1/DRL21-like LRR repeat region" evidence="3">
    <location>
        <begin position="160"/>
        <end position="221"/>
    </location>
</feature>
<accession>A0A978US45</accession>
<evidence type="ECO:0000313" key="4">
    <source>
        <dbReference type="EMBL" id="KAH7517695.1"/>
    </source>
</evidence>
<reference evidence="4" key="1">
    <citation type="journal article" date="2021" name="Front. Plant Sci.">
        <title>Chromosome-Scale Genome Assembly for Chinese Sour Jujube and Insights Into Its Genome Evolution and Domestication Signature.</title>
        <authorList>
            <person name="Shen L.-Y."/>
            <person name="Luo H."/>
            <person name="Wang X.-L."/>
            <person name="Wang X.-M."/>
            <person name="Qiu X.-J."/>
            <person name="Liu H."/>
            <person name="Zhou S.-S."/>
            <person name="Jia K.-H."/>
            <person name="Nie S."/>
            <person name="Bao Y.-T."/>
            <person name="Zhang R.-G."/>
            <person name="Yun Q.-Z."/>
            <person name="Chai Y.-H."/>
            <person name="Lu J.-Y."/>
            <person name="Li Y."/>
            <person name="Zhao S.-W."/>
            <person name="Mao J.-F."/>
            <person name="Jia S.-G."/>
            <person name="Mao Y.-M."/>
        </authorList>
    </citation>
    <scope>NUCLEOTIDE SEQUENCE</scope>
    <source>
        <strain evidence="4">AT0</strain>
        <tissue evidence="4">Leaf</tissue>
    </source>
</reference>
<evidence type="ECO:0000259" key="3">
    <source>
        <dbReference type="Pfam" id="PF25019"/>
    </source>
</evidence>
<evidence type="ECO:0000313" key="5">
    <source>
        <dbReference type="Proteomes" id="UP000813462"/>
    </source>
</evidence>
<dbReference type="Proteomes" id="UP000813462">
    <property type="component" value="Unassembled WGS sequence"/>
</dbReference>
<keyword evidence="1" id="KW-0433">Leucine-rich repeat</keyword>
<dbReference type="PANTHER" id="PTHR36766:SF59">
    <property type="entry name" value="DISEASE RESISTANCE PROTEIN RGA2-LIKE"/>
    <property type="match status" value="1"/>
</dbReference>
<dbReference type="Gene3D" id="3.80.10.10">
    <property type="entry name" value="Ribonuclease Inhibitor"/>
    <property type="match status" value="2"/>
</dbReference>
<dbReference type="EMBL" id="JAEACU010000009">
    <property type="protein sequence ID" value="KAH7517695.1"/>
    <property type="molecule type" value="Genomic_DNA"/>
</dbReference>
<keyword evidence="2" id="KW-0611">Plant defense</keyword>